<comment type="similarity">
    <text evidence="17">Belongs to the peroxidase family.</text>
</comment>
<evidence type="ECO:0000256" key="17">
    <source>
        <dbReference type="RuleBase" id="RU004241"/>
    </source>
</evidence>
<evidence type="ECO:0000256" key="8">
    <source>
        <dbReference type="ARBA" id="ARBA00023002"/>
    </source>
</evidence>
<dbReference type="PRINTS" id="PR00461">
    <property type="entry name" value="PLPEROXIDASE"/>
</dbReference>
<evidence type="ECO:0000256" key="11">
    <source>
        <dbReference type="ARBA" id="ARBA00023180"/>
    </source>
</evidence>
<evidence type="ECO:0000256" key="12">
    <source>
        <dbReference type="PIRSR" id="PIRSR600823-1"/>
    </source>
</evidence>
<feature type="binding site" evidence="14">
    <location>
        <position position="59"/>
    </location>
    <ligand>
        <name>Ca(2+)</name>
        <dbReference type="ChEBI" id="CHEBI:29108"/>
        <label>1</label>
    </ligand>
</feature>
<dbReference type="GO" id="GO:0046872">
    <property type="term" value="F:metal ion binding"/>
    <property type="evidence" value="ECO:0007669"/>
    <property type="project" value="UniProtKB-KW"/>
</dbReference>
<evidence type="ECO:0000256" key="15">
    <source>
        <dbReference type="PIRSR" id="PIRSR600823-4"/>
    </source>
</evidence>
<feature type="binding site" evidence="14">
    <location>
        <position position="66"/>
    </location>
    <ligand>
        <name>Ca(2+)</name>
        <dbReference type="ChEBI" id="CHEBI:29108"/>
        <label>1</label>
    </ligand>
</feature>
<accession>A0A345BTH3</accession>
<keyword evidence="7 14" id="KW-0106">Calcium</keyword>
<evidence type="ECO:0000256" key="1">
    <source>
        <dbReference type="ARBA" id="ARBA00000189"/>
    </source>
</evidence>
<dbReference type="PANTHER" id="PTHR31388:SF147">
    <property type="entry name" value="PEROXIDASE 58"/>
    <property type="match status" value="1"/>
</dbReference>
<proteinExistence type="evidence at transcript level"/>
<name>A0A345BTH3_CUCPE</name>
<dbReference type="Gene3D" id="1.10.520.10">
    <property type="match status" value="1"/>
</dbReference>
<dbReference type="Gene3D" id="1.10.420.10">
    <property type="entry name" value="Peroxidase, domain 2"/>
    <property type="match status" value="1"/>
</dbReference>
<keyword evidence="8" id="KW-0560">Oxidoreductase</keyword>
<feature type="signal peptide" evidence="18">
    <location>
        <begin position="1"/>
        <end position="16"/>
    </location>
</feature>
<dbReference type="EMBL" id="MF988302">
    <property type="protein sequence ID" value="AXF54230.1"/>
    <property type="molecule type" value="mRNA"/>
</dbReference>
<dbReference type="PROSITE" id="PS50873">
    <property type="entry name" value="PEROXIDASE_4"/>
    <property type="match status" value="1"/>
</dbReference>
<keyword evidence="4" id="KW-0575">Peroxidase</keyword>
<feature type="binding site" evidence="14">
    <location>
        <position position="62"/>
    </location>
    <ligand>
        <name>Ca(2+)</name>
        <dbReference type="ChEBI" id="CHEBI:29108"/>
        <label>1</label>
    </ligand>
</feature>
<dbReference type="InterPro" id="IPR000823">
    <property type="entry name" value="Peroxidase_pln"/>
</dbReference>
<feature type="active site" description="Proton acceptor" evidence="12">
    <location>
        <position position="58"/>
    </location>
</feature>
<protein>
    <recommendedName>
        <fullName evidence="3">peroxidase</fullName>
        <ecNumber evidence="3">1.11.1.7</ecNumber>
    </recommendedName>
</protein>
<dbReference type="Pfam" id="PF00141">
    <property type="entry name" value="peroxidase"/>
    <property type="match status" value="1"/>
</dbReference>
<feature type="binding site" evidence="14">
    <location>
        <position position="80"/>
    </location>
    <ligand>
        <name>Ca(2+)</name>
        <dbReference type="ChEBI" id="CHEBI:29108"/>
        <label>1</label>
    </ligand>
</feature>
<dbReference type="PROSITE" id="PS00012">
    <property type="entry name" value="PHOSPHOPANTETHEINE"/>
    <property type="match status" value="1"/>
</dbReference>
<feature type="disulfide bond" evidence="16">
    <location>
        <begin position="60"/>
        <end position="65"/>
    </location>
</feature>
<dbReference type="PRINTS" id="PR00458">
    <property type="entry name" value="PEROXIDASE"/>
</dbReference>
<dbReference type="AlphaFoldDB" id="A0A345BTH3"/>
<evidence type="ECO:0000256" key="9">
    <source>
        <dbReference type="ARBA" id="ARBA00023004"/>
    </source>
</evidence>
<dbReference type="InterPro" id="IPR010255">
    <property type="entry name" value="Haem_peroxidase_sf"/>
</dbReference>
<evidence type="ECO:0000256" key="7">
    <source>
        <dbReference type="ARBA" id="ARBA00022837"/>
    </source>
</evidence>
<comment type="catalytic activity">
    <reaction evidence="1">
        <text>2 a phenolic donor + H2O2 = 2 a phenolic radical donor + 2 H2O</text>
        <dbReference type="Rhea" id="RHEA:56136"/>
        <dbReference type="ChEBI" id="CHEBI:15377"/>
        <dbReference type="ChEBI" id="CHEBI:16240"/>
        <dbReference type="ChEBI" id="CHEBI:139520"/>
        <dbReference type="ChEBI" id="CHEBI:139521"/>
        <dbReference type="EC" id="1.11.1.7"/>
    </reaction>
</comment>
<evidence type="ECO:0000256" key="4">
    <source>
        <dbReference type="ARBA" id="ARBA00022559"/>
    </source>
</evidence>
<dbReference type="GO" id="GO:0020037">
    <property type="term" value="F:heme binding"/>
    <property type="evidence" value="ECO:0007669"/>
    <property type="project" value="InterPro"/>
</dbReference>
<feature type="binding site" evidence="14">
    <location>
        <position position="68"/>
    </location>
    <ligand>
        <name>Ca(2+)</name>
        <dbReference type="ChEBI" id="CHEBI:29108"/>
        <label>1</label>
    </ligand>
</feature>
<feature type="chain" id="PRO_5016980619" description="peroxidase" evidence="18">
    <location>
        <begin position="17"/>
        <end position="188"/>
    </location>
</feature>
<dbReference type="GO" id="GO:0140825">
    <property type="term" value="F:lactoperoxidase activity"/>
    <property type="evidence" value="ECO:0007669"/>
    <property type="project" value="UniProtKB-EC"/>
</dbReference>
<evidence type="ECO:0000256" key="10">
    <source>
        <dbReference type="ARBA" id="ARBA00023157"/>
    </source>
</evidence>
<keyword evidence="10 16" id="KW-1015">Disulfide bond</keyword>
<evidence type="ECO:0000256" key="16">
    <source>
        <dbReference type="PIRSR" id="PIRSR600823-5"/>
    </source>
</evidence>
<dbReference type="InterPro" id="IPR002016">
    <property type="entry name" value="Haem_peroxidase"/>
</dbReference>
<comment type="cofactor">
    <cofactor evidence="2">
        <name>heme b</name>
        <dbReference type="ChEBI" id="CHEBI:60344"/>
    </cofactor>
</comment>
<keyword evidence="9" id="KW-0408">Iron</keyword>
<keyword evidence="5" id="KW-0349">Heme</keyword>
<sequence length="188" mass="20145">MALLFFLALLFGASYAQLTETFYDQTCPRLPNIVRQEVKRAIETDIRAGAKLIRFHFHDCFVQGCDGSVLLEDAPGIDSELNGLGNLGIQGLEIVDAIKAAVESECPGVVSCADVLALAAKQSVDVQGGPSWRVLFGRRDSRTANRTGADELPSPFETLEPLKQKFEALGLDSTDLVALSGNFSGALG</sequence>
<evidence type="ECO:0000256" key="6">
    <source>
        <dbReference type="ARBA" id="ARBA00022723"/>
    </source>
</evidence>
<evidence type="ECO:0000256" key="5">
    <source>
        <dbReference type="ARBA" id="ARBA00022617"/>
    </source>
</evidence>
<dbReference type="SUPFAM" id="SSF48113">
    <property type="entry name" value="Heme-dependent peroxidases"/>
    <property type="match status" value="1"/>
</dbReference>
<dbReference type="InterPro" id="IPR006162">
    <property type="entry name" value="Ppantetheine_attach_site"/>
</dbReference>
<organism evidence="20">
    <name type="scientific">Cucurbita pepo</name>
    <name type="common">Vegetable marrow</name>
    <name type="synonym">Summer squash</name>
    <dbReference type="NCBI Taxonomy" id="3663"/>
    <lineage>
        <taxon>Eukaryota</taxon>
        <taxon>Viridiplantae</taxon>
        <taxon>Streptophyta</taxon>
        <taxon>Embryophyta</taxon>
        <taxon>Tracheophyta</taxon>
        <taxon>Spermatophyta</taxon>
        <taxon>Magnoliopsida</taxon>
        <taxon>eudicotyledons</taxon>
        <taxon>Gunneridae</taxon>
        <taxon>Pentapetalae</taxon>
        <taxon>rosids</taxon>
        <taxon>fabids</taxon>
        <taxon>Cucurbitales</taxon>
        <taxon>Cucurbitaceae</taxon>
        <taxon>Cucurbiteae</taxon>
        <taxon>Cucurbita</taxon>
    </lineage>
</organism>
<keyword evidence="18" id="KW-0732">Signal</keyword>
<evidence type="ECO:0000313" key="20">
    <source>
        <dbReference type="EMBL" id="AXF54230.1"/>
    </source>
</evidence>
<dbReference type="PANTHER" id="PTHR31388">
    <property type="entry name" value="PEROXIDASE 72-RELATED"/>
    <property type="match status" value="1"/>
</dbReference>
<feature type="binding site" evidence="14">
    <location>
        <position position="64"/>
    </location>
    <ligand>
        <name>Ca(2+)</name>
        <dbReference type="ChEBI" id="CHEBI:29108"/>
        <label>1</label>
    </ligand>
</feature>
<evidence type="ECO:0000256" key="18">
    <source>
        <dbReference type="SAM" id="SignalP"/>
    </source>
</evidence>
<dbReference type="EC" id="1.11.1.7" evidence="3"/>
<evidence type="ECO:0000259" key="19">
    <source>
        <dbReference type="PROSITE" id="PS50873"/>
    </source>
</evidence>
<keyword evidence="6 14" id="KW-0479">Metal-binding</keyword>
<evidence type="ECO:0000256" key="2">
    <source>
        <dbReference type="ARBA" id="ARBA00001970"/>
    </source>
</evidence>
<feature type="binding site" evidence="13">
    <location>
        <position position="153"/>
    </location>
    <ligand>
        <name>substrate</name>
    </ligand>
</feature>
<dbReference type="FunFam" id="1.10.520.10:FF:000009">
    <property type="entry name" value="Peroxidase"/>
    <property type="match status" value="1"/>
</dbReference>
<evidence type="ECO:0000256" key="13">
    <source>
        <dbReference type="PIRSR" id="PIRSR600823-2"/>
    </source>
</evidence>
<feature type="domain" description="Plant heme peroxidase family profile" evidence="19">
    <location>
        <begin position="17"/>
        <end position="188"/>
    </location>
</feature>
<feature type="disulfide bond" evidence="16">
    <location>
        <begin position="27"/>
        <end position="106"/>
    </location>
</feature>
<feature type="site" description="Transition state stabilizer" evidence="15">
    <location>
        <position position="54"/>
    </location>
</feature>
<comment type="cofactor">
    <cofactor evidence="14">
        <name>Ca(2+)</name>
        <dbReference type="ChEBI" id="CHEBI:29108"/>
    </cofactor>
    <text evidence="14">Binds 2 calcium ions per subunit.</text>
</comment>
<evidence type="ECO:0000256" key="14">
    <source>
        <dbReference type="PIRSR" id="PIRSR600823-3"/>
    </source>
</evidence>
<evidence type="ECO:0000256" key="3">
    <source>
        <dbReference type="ARBA" id="ARBA00012313"/>
    </source>
</evidence>
<reference evidence="20" key="1">
    <citation type="submission" date="2017-09" db="EMBL/GenBank/DDBJ databases">
        <title>Direct Submission.</title>
        <authorList>
            <person name="Liu J.T."/>
            <person name="Zhu H.S."/>
            <person name="Wen Q.F."/>
        </authorList>
    </citation>
    <scope>NUCLEOTIDE SEQUENCE</scope>
</reference>
<keyword evidence="11" id="KW-0325">Glycoprotein</keyword>
<dbReference type="GO" id="GO:0006979">
    <property type="term" value="P:response to oxidative stress"/>
    <property type="evidence" value="ECO:0007669"/>
    <property type="project" value="InterPro"/>
</dbReference>